<dbReference type="PANTHER" id="PTHR24177">
    <property type="entry name" value="CASKIN"/>
    <property type="match status" value="1"/>
</dbReference>
<dbReference type="Proteomes" id="UP000504607">
    <property type="component" value="Chromosome 6"/>
</dbReference>
<dbReference type="InterPro" id="IPR002110">
    <property type="entry name" value="Ankyrin_rpt"/>
</dbReference>
<keyword evidence="2" id="KW-0812">Transmembrane</keyword>
<organism evidence="3 4">
    <name type="scientific">Elaeis guineensis var. tenera</name>
    <name type="common">Oil palm</name>
    <dbReference type="NCBI Taxonomy" id="51953"/>
    <lineage>
        <taxon>Eukaryota</taxon>
        <taxon>Viridiplantae</taxon>
        <taxon>Streptophyta</taxon>
        <taxon>Embryophyta</taxon>
        <taxon>Tracheophyta</taxon>
        <taxon>Spermatophyta</taxon>
        <taxon>Magnoliopsida</taxon>
        <taxon>Liliopsida</taxon>
        <taxon>Arecaceae</taxon>
        <taxon>Arecoideae</taxon>
        <taxon>Cocoseae</taxon>
        <taxon>Elaeidinae</taxon>
        <taxon>Elaeis</taxon>
    </lineage>
</organism>
<dbReference type="RefSeq" id="XP_029121185.1">
    <property type="nucleotide sequence ID" value="XM_029265352.1"/>
</dbReference>
<feature type="region of interest" description="Disordered" evidence="1">
    <location>
        <begin position="363"/>
        <end position="386"/>
    </location>
</feature>
<dbReference type="SUPFAM" id="SSF48403">
    <property type="entry name" value="Ankyrin repeat"/>
    <property type="match status" value="2"/>
</dbReference>
<feature type="transmembrane region" description="Helical" evidence="2">
    <location>
        <begin position="621"/>
        <end position="641"/>
    </location>
</feature>
<feature type="region of interest" description="Disordered" evidence="1">
    <location>
        <begin position="239"/>
        <end position="262"/>
    </location>
</feature>
<name>A0A8N4IEE2_ELAGV</name>
<evidence type="ECO:0000313" key="4">
    <source>
        <dbReference type="RefSeq" id="XP_029121185.1"/>
    </source>
</evidence>
<feature type="compositionally biased region" description="Basic and acidic residues" evidence="1">
    <location>
        <begin position="369"/>
        <end position="379"/>
    </location>
</feature>
<keyword evidence="3" id="KW-1185">Reference proteome</keyword>
<dbReference type="Gene3D" id="1.25.40.20">
    <property type="entry name" value="Ankyrin repeat-containing domain"/>
    <property type="match status" value="2"/>
</dbReference>
<sequence length="688" mass="78322">MDHPNEDHDKRAVEEMFVNAMHGKWREVASTYANCKAALVATIIYTGDTVLHLAVSSGVEFNVTLLLGKIPEERCEEILGMGNERADTPLHLAAALGMKKTCLDMVKQCPKLVTQARNEQGETPLFKAARHGQKEAFGAMRHAAPDACSTRDLHFCRKFGGDTILHVALLGEHYDLALEIVRCYPSLTNWCNEKGELPIHILANMPSAFESGVLAYFKYPLDPLIYHCCRFSRRTIQNEGDPEKHEDERGQANQMDSEKQNQKFPNVGRRRFQRNCDALFHFFRFLMSNLLYFTGIIGFYWLWMRAIEMKKLQKIHVRARQIMIELLQHQAEWDFGNAGRNPDKKRSDWLRLSPEAVDVRRAATSFPTEESKGPLEDKQLAPSNGGPVGDWPESPILLAAKNGIEELVEYVLDRFPQALFDLDSNGKNIILLAVEHRQSNIFELMLKRKEMKQSVFAIADKEGNSAAHLAAKLRPNQHRSTLGAALRMQWEVKWFKYVERSVDPEFFPRYNDKGETAQEIFVETHKDLLEESVSWLTETFKSYSVVAALIAPMAFVAITSLPTWGVGQHSSSSHERVIAASVGAVYFSLASVFLFLPFLARRYEPWDFETHLPFKLMVRLICLYWSVVMTVACFAARYSLLTKEAAYLHYFGALMLLLAFLFSVPLVPLKLDRVPERALPASGKPYVR</sequence>
<reference evidence="4" key="1">
    <citation type="submission" date="2025-08" db="UniProtKB">
        <authorList>
            <consortium name="RefSeq"/>
        </authorList>
    </citation>
    <scope>IDENTIFICATION</scope>
</reference>
<feature type="compositionally biased region" description="Basic and acidic residues" evidence="1">
    <location>
        <begin position="241"/>
        <end position="261"/>
    </location>
</feature>
<feature type="transmembrane region" description="Helical" evidence="2">
    <location>
        <begin position="647"/>
        <end position="667"/>
    </location>
</feature>
<protein>
    <submittedName>
        <fullName evidence="4">Uncharacterized protein LOC105046611</fullName>
    </submittedName>
</protein>
<feature type="transmembrane region" description="Helical" evidence="2">
    <location>
        <begin position="577"/>
        <end position="600"/>
    </location>
</feature>
<feature type="transmembrane region" description="Helical" evidence="2">
    <location>
        <begin position="543"/>
        <end position="565"/>
    </location>
</feature>
<evidence type="ECO:0000313" key="3">
    <source>
        <dbReference type="Proteomes" id="UP000504607"/>
    </source>
</evidence>
<keyword evidence="2" id="KW-0472">Membrane</keyword>
<dbReference type="InterPro" id="IPR036770">
    <property type="entry name" value="Ankyrin_rpt-contain_sf"/>
</dbReference>
<dbReference type="AlphaFoldDB" id="A0A8N4IEE2"/>
<gene>
    <name evidence="4" type="primary">LOC105046611</name>
</gene>
<dbReference type="GO" id="GO:0016020">
    <property type="term" value="C:membrane"/>
    <property type="evidence" value="ECO:0007669"/>
    <property type="project" value="TreeGrafter"/>
</dbReference>
<evidence type="ECO:0000256" key="1">
    <source>
        <dbReference type="SAM" id="MobiDB-lite"/>
    </source>
</evidence>
<keyword evidence="2" id="KW-1133">Transmembrane helix</keyword>
<dbReference type="SMART" id="SM00248">
    <property type="entry name" value="ANK"/>
    <property type="match status" value="5"/>
</dbReference>
<accession>A0A8N4IEE2</accession>
<feature type="transmembrane region" description="Helical" evidence="2">
    <location>
        <begin position="279"/>
        <end position="303"/>
    </location>
</feature>
<dbReference type="PANTHER" id="PTHR24177:SF103">
    <property type="entry name" value="PGG DOMAIN-CONTAINING PROTEIN"/>
    <property type="match status" value="1"/>
</dbReference>
<evidence type="ECO:0000256" key="2">
    <source>
        <dbReference type="SAM" id="Phobius"/>
    </source>
</evidence>
<dbReference type="KEGG" id="egu:105046611"/>
<dbReference type="OrthoDB" id="1930691at2759"/>
<proteinExistence type="predicted"/>